<keyword evidence="2" id="KW-0812">Transmembrane</keyword>
<feature type="compositionally biased region" description="Basic residues" evidence="1">
    <location>
        <begin position="1"/>
        <end position="16"/>
    </location>
</feature>
<organism evidence="3 4">
    <name type="scientific">Parasphingorhabdus marina DSM 22363</name>
    <dbReference type="NCBI Taxonomy" id="1123272"/>
    <lineage>
        <taxon>Bacteria</taxon>
        <taxon>Pseudomonadati</taxon>
        <taxon>Pseudomonadota</taxon>
        <taxon>Alphaproteobacteria</taxon>
        <taxon>Sphingomonadales</taxon>
        <taxon>Sphingomonadaceae</taxon>
        <taxon>Parasphingorhabdus</taxon>
    </lineage>
</organism>
<sequence length="59" mass="7007">MTRRHKYRPVRHHPRNRPPPGPPSVRERLLRLLVFTLSALIWFLLIAGVVQWWLEQAGS</sequence>
<evidence type="ECO:0000313" key="3">
    <source>
        <dbReference type="EMBL" id="SIO13538.1"/>
    </source>
</evidence>
<dbReference type="Proteomes" id="UP000185192">
    <property type="component" value="Unassembled WGS sequence"/>
</dbReference>
<dbReference type="RefSeq" id="WP_143182886.1">
    <property type="nucleotide sequence ID" value="NZ_FSQW01000002.1"/>
</dbReference>
<gene>
    <name evidence="3" type="ORF">SAMN02745824_3088</name>
</gene>
<proteinExistence type="predicted"/>
<dbReference type="EMBL" id="FSQW01000002">
    <property type="protein sequence ID" value="SIO13538.1"/>
    <property type="molecule type" value="Genomic_DNA"/>
</dbReference>
<evidence type="ECO:0000256" key="1">
    <source>
        <dbReference type="SAM" id="MobiDB-lite"/>
    </source>
</evidence>
<evidence type="ECO:0000313" key="4">
    <source>
        <dbReference type="Proteomes" id="UP000185192"/>
    </source>
</evidence>
<dbReference type="AlphaFoldDB" id="A0A1N6H142"/>
<evidence type="ECO:0000256" key="2">
    <source>
        <dbReference type="SAM" id="Phobius"/>
    </source>
</evidence>
<accession>A0A1N6H142</accession>
<reference evidence="4" key="1">
    <citation type="submission" date="2016-11" db="EMBL/GenBank/DDBJ databases">
        <authorList>
            <person name="Varghese N."/>
            <person name="Submissions S."/>
        </authorList>
    </citation>
    <scope>NUCLEOTIDE SEQUENCE [LARGE SCALE GENOMIC DNA]</scope>
    <source>
        <strain evidence="4">DSM 22363</strain>
    </source>
</reference>
<name>A0A1N6H142_9SPHN</name>
<keyword evidence="2" id="KW-0472">Membrane</keyword>
<protein>
    <submittedName>
        <fullName evidence="3">Uncharacterized protein</fullName>
    </submittedName>
</protein>
<keyword evidence="4" id="KW-1185">Reference proteome</keyword>
<feature type="transmembrane region" description="Helical" evidence="2">
    <location>
        <begin position="32"/>
        <end position="54"/>
    </location>
</feature>
<feature type="region of interest" description="Disordered" evidence="1">
    <location>
        <begin position="1"/>
        <end position="24"/>
    </location>
</feature>
<keyword evidence="2" id="KW-1133">Transmembrane helix</keyword>